<evidence type="ECO:0000313" key="1">
    <source>
        <dbReference type="EMBL" id="KKN67358.1"/>
    </source>
</evidence>
<comment type="caution">
    <text evidence="1">The sequence shown here is derived from an EMBL/GenBank/DDBJ whole genome shotgun (WGS) entry which is preliminary data.</text>
</comment>
<sequence length="46" mass="5743">MRWDYTKELLRSKQAEAYCRKQMEYYKEEIKLLEAKIKSQEIKITQ</sequence>
<protein>
    <submittedName>
        <fullName evidence="1">Uncharacterized protein</fullName>
    </submittedName>
</protein>
<organism evidence="1">
    <name type="scientific">marine sediment metagenome</name>
    <dbReference type="NCBI Taxonomy" id="412755"/>
    <lineage>
        <taxon>unclassified sequences</taxon>
        <taxon>metagenomes</taxon>
        <taxon>ecological metagenomes</taxon>
    </lineage>
</organism>
<dbReference type="EMBL" id="LAZR01000476">
    <property type="protein sequence ID" value="KKN67358.1"/>
    <property type="molecule type" value="Genomic_DNA"/>
</dbReference>
<name>A0A0F9VNL8_9ZZZZ</name>
<accession>A0A0F9VNL8</accession>
<gene>
    <name evidence="1" type="ORF">LCGC14_0462220</name>
</gene>
<reference evidence="1" key="1">
    <citation type="journal article" date="2015" name="Nature">
        <title>Complex archaea that bridge the gap between prokaryotes and eukaryotes.</title>
        <authorList>
            <person name="Spang A."/>
            <person name="Saw J.H."/>
            <person name="Jorgensen S.L."/>
            <person name="Zaremba-Niedzwiedzka K."/>
            <person name="Martijn J."/>
            <person name="Lind A.E."/>
            <person name="van Eijk R."/>
            <person name="Schleper C."/>
            <person name="Guy L."/>
            <person name="Ettema T.J."/>
        </authorList>
    </citation>
    <scope>NUCLEOTIDE SEQUENCE</scope>
</reference>
<proteinExistence type="predicted"/>
<dbReference type="AlphaFoldDB" id="A0A0F9VNL8"/>